<evidence type="ECO:0000259" key="3">
    <source>
        <dbReference type="PROSITE" id="PS50977"/>
    </source>
</evidence>
<protein>
    <submittedName>
        <fullName evidence="4">TetR family transcriptional regulator</fullName>
    </submittedName>
</protein>
<dbReference type="Pfam" id="PF17928">
    <property type="entry name" value="TetR_C_22"/>
    <property type="match status" value="1"/>
</dbReference>
<evidence type="ECO:0000313" key="5">
    <source>
        <dbReference type="Proteomes" id="UP001170624"/>
    </source>
</evidence>
<feature type="domain" description="HTH tetR-type" evidence="3">
    <location>
        <begin position="14"/>
        <end position="74"/>
    </location>
</feature>
<evidence type="ECO:0000313" key="4">
    <source>
        <dbReference type="EMBL" id="MDO6543373.1"/>
    </source>
</evidence>
<dbReference type="RefSeq" id="WP_303499859.1">
    <property type="nucleotide sequence ID" value="NZ_JAUOPU010000012.1"/>
</dbReference>
<name>A0AAW7Y7W3_9GAMM</name>
<dbReference type="AlphaFoldDB" id="A0AAW7Y7W3"/>
<evidence type="ECO:0000256" key="2">
    <source>
        <dbReference type="PROSITE-ProRule" id="PRU00335"/>
    </source>
</evidence>
<accession>A0AAW7Y7W3</accession>
<dbReference type="Gene3D" id="1.10.357.10">
    <property type="entry name" value="Tetracycline Repressor, domain 2"/>
    <property type="match status" value="1"/>
</dbReference>
<organism evidence="4 5">
    <name type="scientific">Photobacterium sanguinicancri</name>
    <dbReference type="NCBI Taxonomy" id="875932"/>
    <lineage>
        <taxon>Bacteria</taxon>
        <taxon>Pseudomonadati</taxon>
        <taxon>Pseudomonadota</taxon>
        <taxon>Gammaproteobacteria</taxon>
        <taxon>Vibrionales</taxon>
        <taxon>Vibrionaceae</taxon>
        <taxon>Photobacterium</taxon>
    </lineage>
</organism>
<dbReference type="PROSITE" id="PS50977">
    <property type="entry name" value="HTH_TETR_2"/>
    <property type="match status" value="1"/>
</dbReference>
<dbReference type="Pfam" id="PF00440">
    <property type="entry name" value="TetR_N"/>
    <property type="match status" value="1"/>
</dbReference>
<dbReference type="SUPFAM" id="SSF46689">
    <property type="entry name" value="Homeodomain-like"/>
    <property type="match status" value="1"/>
</dbReference>
<dbReference type="GO" id="GO:0003677">
    <property type="term" value="F:DNA binding"/>
    <property type="evidence" value="ECO:0007669"/>
    <property type="project" value="UniProtKB-UniRule"/>
</dbReference>
<sequence>MHKVVRIHMQARGIKRREQLKAATRELLIEMDISAITFADIALRANVPKSSAYHFYANIDDIYAEVAASYGTELLNILSVLPDYDDVEHWQDIVDILIDRSIVFYECETAARQLIISGKTSAAIKQKDRNNDLILSEKIYHILDSFFELPQINNRSDIFHIWVEIVDVIFTLSQMKYGFITTSMANEAKRAAKAYLGTYLTASLVKKPKVIPSIILS</sequence>
<dbReference type="Proteomes" id="UP001170624">
    <property type="component" value="Unassembled WGS sequence"/>
</dbReference>
<proteinExistence type="predicted"/>
<feature type="DNA-binding region" description="H-T-H motif" evidence="2">
    <location>
        <begin position="37"/>
        <end position="56"/>
    </location>
</feature>
<reference evidence="4" key="1">
    <citation type="submission" date="2023-07" db="EMBL/GenBank/DDBJ databases">
        <title>Genome content predicts the carbon catabolic preferences of heterotrophic bacteria.</title>
        <authorList>
            <person name="Gralka M."/>
        </authorList>
    </citation>
    <scope>NUCLEOTIDE SEQUENCE</scope>
    <source>
        <strain evidence="4">G2M05</strain>
    </source>
</reference>
<dbReference type="InterPro" id="IPR009057">
    <property type="entry name" value="Homeodomain-like_sf"/>
</dbReference>
<dbReference type="InterPro" id="IPR001647">
    <property type="entry name" value="HTH_TetR"/>
</dbReference>
<gene>
    <name evidence="4" type="ORF">Q4568_12575</name>
</gene>
<keyword evidence="1 2" id="KW-0238">DNA-binding</keyword>
<evidence type="ECO:0000256" key="1">
    <source>
        <dbReference type="ARBA" id="ARBA00023125"/>
    </source>
</evidence>
<dbReference type="InterPro" id="IPR041674">
    <property type="entry name" value="TetR_C_22"/>
</dbReference>
<dbReference type="EMBL" id="JAUOPU010000012">
    <property type="protein sequence ID" value="MDO6543373.1"/>
    <property type="molecule type" value="Genomic_DNA"/>
</dbReference>
<comment type="caution">
    <text evidence="4">The sequence shown here is derived from an EMBL/GenBank/DDBJ whole genome shotgun (WGS) entry which is preliminary data.</text>
</comment>